<evidence type="ECO:0000256" key="3">
    <source>
        <dbReference type="ARBA" id="ARBA00022840"/>
    </source>
</evidence>
<dbReference type="GO" id="GO:0005524">
    <property type="term" value="F:ATP binding"/>
    <property type="evidence" value="ECO:0007669"/>
    <property type="project" value="UniProtKB-KW"/>
</dbReference>
<evidence type="ECO:0000256" key="1">
    <source>
        <dbReference type="ARBA" id="ARBA00013249"/>
    </source>
</evidence>
<keyword evidence="2" id="KW-0547">Nucleotide-binding</keyword>
<organism evidence="10 11">
    <name type="scientific">Leptidea sinapis</name>
    <dbReference type="NCBI Taxonomy" id="189913"/>
    <lineage>
        <taxon>Eukaryota</taxon>
        <taxon>Metazoa</taxon>
        <taxon>Ecdysozoa</taxon>
        <taxon>Arthropoda</taxon>
        <taxon>Hexapoda</taxon>
        <taxon>Insecta</taxon>
        <taxon>Pterygota</taxon>
        <taxon>Neoptera</taxon>
        <taxon>Endopterygota</taxon>
        <taxon>Lepidoptera</taxon>
        <taxon>Glossata</taxon>
        <taxon>Ditrysia</taxon>
        <taxon>Papilionoidea</taxon>
        <taxon>Pieridae</taxon>
        <taxon>Dismorphiinae</taxon>
        <taxon>Leptidea</taxon>
    </lineage>
</organism>
<evidence type="ECO:0000313" key="11">
    <source>
        <dbReference type="Proteomes" id="UP000324832"/>
    </source>
</evidence>
<feature type="domain" description="YjeF C-terminal" evidence="9">
    <location>
        <begin position="1"/>
        <end position="157"/>
    </location>
</feature>
<dbReference type="PROSITE" id="PS51383">
    <property type="entry name" value="YJEF_C_3"/>
    <property type="match status" value="1"/>
</dbReference>
<proteinExistence type="predicted"/>
<accession>A0A5E4PTH0</accession>
<keyword evidence="4" id="KW-0521">NADP</keyword>
<evidence type="ECO:0000256" key="8">
    <source>
        <dbReference type="ARBA" id="ARBA00047472"/>
    </source>
</evidence>
<evidence type="ECO:0000256" key="7">
    <source>
        <dbReference type="ARBA" id="ARBA00029804"/>
    </source>
</evidence>
<dbReference type="PANTHER" id="PTHR12592:SF0">
    <property type="entry name" value="ATP-DEPENDENT (S)-NAD(P)H-HYDRATE DEHYDRATASE"/>
    <property type="match status" value="1"/>
</dbReference>
<dbReference type="Pfam" id="PF01256">
    <property type="entry name" value="Carb_kinase"/>
    <property type="match status" value="1"/>
</dbReference>
<comment type="catalytic activity">
    <reaction evidence="8">
        <text>(6S)-NADPHX + ATP = ADP + phosphate + NADPH + H(+)</text>
        <dbReference type="Rhea" id="RHEA:32231"/>
        <dbReference type="ChEBI" id="CHEBI:15378"/>
        <dbReference type="ChEBI" id="CHEBI:30616"/>
        <dbReference type="ChEBI" id="CHEBI:43474"/>
        <dbReference type="ChEBI" id="CHEBI:57783"/>
        <dbReference type="ChEBI" id="CHEBI:64076"/>
        <dbReference type="ChEBI" id="CHEBI:456216"/>
        <dbReference type="EC" id="4.2.1.93"/>
    </reaction>
</comment>
<dbReference type="EC" id="4.2.1.93" evidence="1"/>
<evidence type="ECO:0000256" key="4">
    <source>
        <dbReference type="ARBA" id="ARBA00022857"/>
    </source>
</evidence>
<dbReference type="GO" id="GO:0110051">
    <property type="term" value="P:metabolite repair"/>
    <property type="evidence" value="ECO:0007669"/>
    <property type="project" value="TreeGrafter"/>
</dbReference>
<dbReference type="Proteomes" id="UP000324832">
    <property type="component" value="Unassembled WGS sequence"/>
</dbReference>
<dbReference type="AlphaFoldDB" id="A0A5E4PTH0"/>
<dbReference type="Gene3D" id="3.40.1190.20">
    <property type="match status" value="1"/>
</dbReference>
<reference evidence="10 11" key="1">
    <citation type="submission" date="2017-07" db="EMBL/GenBank/DDBJ databases">
        <authorList>
            <person name="Talla V."/>
            <person name="Backstrom N."/>
        </authorList>
    </citation>
    <scope>NUCLEOTIDE SEQUENCE [LARGE SCALE GENOMIC DNA]</scope>
</reference>
<protein>
    <recommendedName>
        <fullName evidence="1">ATP-dependent NAD(P)H-hydrate dehydratase</fullName>
        <ecNumber evidence="1">4.2.1.93</ecNumber>
    </recommendedName>
    <alternativeName>
        <fullName evidence="7">NAD(P)HX dehydratase</fullName>
    </alternativeName>
</protein>
<dbReference type="EMBL" id="FZQP02000315">
    <property type="protein sequence ID" value="VVC88426.1"/>
    <property type="molecule type" value="Genomic_DNA"/>
</dbReference>
<dbReference type="InterPro" id="IPR029056">
    <property type="entry name" value="Ribokinase-like"/>
</dbReference>
<gene>
    <name evidence="10" type="ORF">LSINAPIS_LOCUS1788</name>
</gene>
<evidence type="ECO:0000256" key="5">
    <source>
        <dbReference type="ARBA" id="ARBA00023027"/>
    </source>
</evidence>
<evidence type="ECO:0000256" key="6">
    <source>
        <dbReference type="ARBA" id="ARBA00023239"/>
    </source>
</evidence>
<keyword evidence="6" id="KW-0456">Lyase</keyword>
<evidence type="ECO:0000313" key="10">
    <source>
        <dbReference type="EMBL" id="VVC88426.1"/>
    </source>
</evidence>
<keyword evidence="11" id="KW-1185">Reference proteome</keyword>
<dbReference type="PANTHER" id="PTHR12592">
    <property type="entry name" value="ATP-DEPENDENT (S)-NAD(P)H-HYDRATE DEHYDRATASE FAMILY MEMBER"/>
    <property type="match status" value="1"/>
</dbReference>
<dbReference type="InterPro" id="IPR000631">
    <property type="entry name" value="CARKD"/>
</dbReference>
<keyword evidence="3" id="KW-0067">ATP-binding</keyword>
<sequence>MGLLLVSEDADGFFLLTENIELIKDFPSPVILTPNKIEFERLFKESYETSSGLQNLGRNLIIIRKGKTDEVINNSPEVQWKSNVSGSGRRCGGQGDILSGSIATFLHWILEQKNYLNIGIDVNKNLIASSLACYAGSALVGKCNENAFKCSREMWIK</sequence>
<evidence type="ECO:0000256" key="2">
    <source>
        <dbReference type="ARBA" id="ARBA00022741"/>
    </source>
</evidence>
<dbReference type="GO" id="GO:0047453">
    <property type="term" value="F:ATP-dependent NAD(P)H-hydrate dehydratase activity"/>
    <property type="evidence" value="ECO:0007669"/>
    <property type="project" value="UniProtKB-EC"/>
</dbReference>
<keyword evidence="5" id="KW-0520">NAD</keyword>
<name>A0A5E4PTH0_9NEOP</name>
<evidence type="ECO:0000259" key="9">
    <source>
        <dbReference type="PROSITE" id="PS51383"/>
    </source>
</evidence>
<dbReference type="SUPFAM" id="SSF53613">
    <property type="entry name" value="Ribokinase-like"/>
    <property type="match status" value="1"/>
</dbReference>